<dbReference type="Proteomes" id="UP001141806">
    <property type="component" value="Unassembled WGS sequence"/>
</dbReference>
<organism evidence="1 2">
    <name type="scientific">Protea cynaroides</name>
    <dbReference type="NCBI Taxonomy" id="273540"/>
    <lineage>
        <taxon>Eukaryota</taxon>
        <taxon>Viridiplantae</taxon>
        <taxon>Streptophyta</taxon>
        <taxon>Embryophyta</taxon>
        <taxon>Tracheophyta</taxon>
        <taxon>Spermatophyta</taxon>
        <taxon>Magnoliopsida</taxon>
        <taxon>Proteales</taxon>
        <taxon>Proteaceae</taxon>
        <taxon>Protea</taxon>
    </lineage>
</organism>
<sequence length="102" mass="11724">MQRCSGILVHQELRRPIGCQLDRHLPGLFEADQTRMKRFVGMLCWKNDTSTENGIGVMELLSNGAEVSLRIETHQRQMEKRRSYSVLGFLCGSFSTKPRQIL</sequence>
<dbReference type="AlphaFoldDB" id="A0A9Q0KHN2"/>
<proteinExistence type="predicted"/>
<name>A0A9Q0KHN2_9MAGN</name>
<accession>A0A9Q0KHN2</accession>
<dbReference type="EMBL" id="JAMYWD010000005">
    <property type="protein sequence ID" value="KAJ4970717.1"/>
    <property type="molecule type" value="Genomic_DNA"/>
</dbReference>
<protein>
    <submittedName>
        <fullName evidence="1">Uncharacterized protein</fullName>
    </submittedName>
</protein>
<gene>
    <name evidence="1" type="ORF">NE237_003816</name>
</gene>
<evidence type="ECO:0000313" key="1">
    <source>
        <dbReference type="EMBL" id="KAJ4970717.1"/>
    </source>
</evidence>
<reference evidence="1" key="1">
    <citation type="journal article" date="2023" name="Plant J.">
        <title>The genome of the king protea, Protea cynaroides.</title>
        <authorList>
            <person name="Chang J."/>
            <person name="Duong T.A."/>
            <person name="Schoeman C."/>
            <person name="Ma X."/>
            <person name="Roodt D."/>
            <person name="Barker N."/>
            <person name="Li Z."/>
            <person name="Van de Peer Y."/>
            <person name="Mizrachi E."/>
        </authorList>
    </citation>
    <scope>NUCLEOTIDE SEQUENCE</scope>
    <source>
        <tissue evidence="1">Young leaves</tissue>
    </source>
</reference>
<keyword evidence="2" id="KW-1185">Reference proteome</keyword>
<comment type="caution">
    <text evidence="1">The sequence shown here is derived from an EMBL/GenBank/DDBJ whole genome shotgun (WGS) entry which is preliminary data.</text>
</comment>
<evidence type="ECO:0000313" key="2">
    <source>
        <dbReference type="Proteomes" id="UP001141806"/>
    </source>
</evidence>